<organism evidence="6 7">
    <name type="scientific">Natronospira elongata</name>
    <dbReference type="NCBI Taxonomy" id="3110268"/>
    <lineage>
        <taxon>Bacteria</taxon>
        <taxon>Pseudomonadati</taxon>
        <taxon>Pseudomonadota</taxon>
        <taxon>Gammaproteobacteria</taxon>
        <taxon>Natronospirales</taxon>
        <taxon>Natronospiraceae</taxon>
        <taxon>Natronospira</taxon>
    </lineage>
</organism>
<dbReference type="InterPro" id="IPR050477">
    <property type="entry name" value="GrpII_AminoAcid_Decarb"/>
</dbReference>
<evidence type="ECO:0000313" key="6">
    <source>
        <dbReference type="EMBL" id="MEA5446353.1"/>
    </source>
</evidence>
<evidence type="ECO:0000256" key="1">
    <source>
        <dbReference type="ARBA" id="ARBA00001933"/>
    </source>
</evidence>
<gene>
    <name evidence="6" type="ORF">VCB98_11035</name>
</gene>
<keyword evidence="2 4" id="KW-0663">Pyridoxal phosphate</keyword>
<evidence type="ECO:0000256" key="3">
    <source>
        <dbReference type="ARBA" id="ARBA00023239"/>
    </source>
</evidence>
<dbReference type="EMBL" id="JAYGII010000029">
    <property type="protein sequence ID" value="MEA5446353.1"/>
    <property type="molecule type" value="Genomic_DNA"/>
</dbReference>
<dbReference type="InterPro" id="IPR002129">
    <property type="entry name" value="PyrdxlP-dep_de-COase"/>
</dbReference>
<dbReference type="Proteomes" id="UP001302316">
    <property type="component" value="Unassembled WGS sequence"/>
</dbReference>
<keyword evidence="3" id="KW-0456">Lyase</keyword>
<dbReference type="PANTHER" id="PTHR42735:SF4">
    <property type="entry name" value="PYRIDOXAL PHOSPHATE-DEPENDENT DECARBOXYLASE FAMILY PROTEIN"/>
    <property type="match status" value="1"/>
</dbReference>
<dbReference type="InterPro" id="IPR015424">
    <property type="entry name" value="PyrdxlP-dep_Trfase"/>
</dbReference>
<keyword evidence="7" id="KW-1185">Reference proteome</keyword>
<comment type="cofactor">
    <cofactor evidence="1 4">
        <name>pyridoxal 5'-phosphate</name>
        <dbReference type="ChEBI" id="CHEBI:597326"/>
    </cofactor>
</comment>
<dbReference type="InterPro" id="IPR049373">
    <property type="entry name" value="TyrDC_C"/>
</dbReference>
<dbReference type="Pfam" id="PF00282">
    <property type="entry name" value="Pyridoxal_deC"/>
    <property type="match status" value="1"/>
</dbReference>
<dbReference type="RefSeq" id="WP_346052529.1">
    <property type="nucleotide sequence ID" value="NZ_JAYGII010000029.1"/>
</dbReference>
<reference evidence="6 7" key="1">
    <citation type="submission" date="2023-12" db="EMBL/GenBank/DDBJ databases">
        <title>Whole-genome sequencing of halo(alkali)philic microorganisms from hypersaline lakes.</title>
        <authorList>
            <person name="Sorokin D.Y."/>
            <person name="Merkel A.Y."/>
            <person name="Messina E."/>
            <person name="Yakimov M."/>
        </authorList>
    </citation>
    <scope>NUCLEOTIDE SEQUENCE [LARGE SCALE GENOMIC DNA]</scope>
    <source>
        <strain evidence="6 7">AB-CW1</strain>
    </source>
</reference>
<dbReference type="SUPFAM" id="SSF53383">
    <property type="entry name" value="PLP-dependent transferases"/>
    <property type="match status" value="1"/>
</dbReference>
<dbReference type="InterPro" id="IPR015421">
    <property type="entry name" value="PyrdxlP-dep_Trfase_major"/>
</dbReference>
<dbReference type="PANTHER" id="PTHR42735">
    <property type="match status" value="1"/>
</dbReference>
<feature type="modified residue" description="N6-(pyridoxal phosphate)lysine" evidence="4">
    <location>
        <position position="423"/>
    </location>
</feature>
<evidence type="ECO:0000256" key="4">
    <source>
        <dbReference type="PIRSR" id="PIRSR602129-50"/>
    </source>
</evidence>
<evidence type="ECO:0000256" key="2">
    <source>
        <dbReference type="ARBA" id="ARBA00022898"/>
    </source>
</evidence>
<accession>A0AAP6MKV3</accession>
<dbReference type="Gene3D" id="3.40.640.10">
    <property type="entry name" value="Type I PLP-dependent aspartate aminotransferase-like (Major domain)"/>
    <property type="match status" value="1"/>
</dbReference>
<sequence>MNDKRQVEGTELDALFSPFFLGAYGENDEIFEKLILEFFRDHVYWRRNLHPQDTPPIPIQVLHSEGYLAFVDKMKTELHRLTADLKNSAPFFNPRYIGHMASDLLLPGLIAHLVSTLYNPNNVTEEAAPVTVRLELAAGRQLAAMMGFNTDPGQHPCAWGHLTSGGTVANYEGLWNLRAAKYYPLALRSVLPELSLDIEKLSRGRLSQDAPEWAWFNLDVDTVIRLREAVAEALQALPTEQRQALTQRIESGRVEHLGQVDFHAAWPALKPPVVLVPLTAHYSWKKAMKLMGFGSAQLVSVPVTDHMRMDPAALDRILGELHEQQRPVLAVVGVLGTTEYGTIDPIDDIVALRQKWRRQGLDFGIHVDAAWGGYMAALFRQPGGAMRHHDELKDQFRYFPSSDVYQAFAAIRHADTVTVDPHKLGYLPFGVGAFIARNREITALLGESAAYVFDEAGDNSDTDTLLRNLGRYILEGSKPGSMAAATYVTHRVFPLDHRHFGKLTEVTIHSTEYLFDRLQETADRLRGKARLVVPFEPDTNLICIAVNPEGNRSVPVMNRFCQGIYEQLRVTPDRAPQTREFFGSRTNVFHDALSPAARQTLVERLGLDPDSFRSGGKAEEGASDYVFLLRHTLMNPWLFSASEGLNYLDRYCRYLEKLILEQLPDA</sequence>
<dbReference type="AlphaFoldDB" id="A0AAP6MKV3"/>
<dbReference type="Pfam" id="PF21391">
    <property type="entry name" value="tyr_de_CO2_C"/>
    <property type="match status" value="1"/>
</dbReference>
<evidence type="ECO:0000313" key="7">
    <source>
        <dbReference type="Proteomes" id="UP001302316"/>
    </source>
</evidence>
<name>A0AAP6MKV3_9GAMM</name>
<evidence type="ECO:0000259" key="5">
    <source>
        <dbReference type="Pfam" id="PF21391"/>
    </source>
</evidence>
<dbReference type="GO" id="GO:0030170">
    <property type="term" value="F:pyridoxal phosphate binding"/>
    <property type="evidence" value="ECO:0007669"/>
    <property type="project" value="InterPro"/>
</dbReference>
<comment type="caution">
    <text evidence="6">The sequence shown here is derived from an EMBL/GenBank/DDBJ whole genome shotgun (WGS) entry which is preliminary data.</text>
</comment>
<proteinExistence type="predicted"/>
<feature type="domain" description="L-tyrosine decarboxylase C-terminal" evidence="5">
    <location>
        <begin position="513"/>
        <end position="657"/>
    </location>
</feature>
<dbReference type="GO" id="GO:0019752">
    <property type="term" value="P:carboxylic acid metabolic process"/>
    <property type="evidence" value="ECO:0007669"/>
    <property type="project" value="InterPro"/>
</dbReference>
<protein>
    <submittedName>
        <fullName evidence="6">Pyridoxal-dependent decarboxylase</fullName>
    </submittedName>
</protein>
<dbReference type="GO" id="GO:0016830">
    <property type="term" value="F:carbon-carbon lyase activity"/>
    <property type="evidence" value="ECO:0007669"/>
    <property type="project" value="InterPro"/>
</dbReference>